<accession>A0A917VJ97</accession>
<dbReference type="GO" id="GO:0030638">
    <property type="term" value="P:polyketide metabolic process"/>
    <property type="evidence" value="ECO:0007669"/>
    <property type="project" value="InterPro"/>
</dbReference>
<dbReference type="PANTHER" id="PTHR38436">
    <property type="entry name" value="POLYKETIDE CYCLASE SNOAL-LIKE DOMAIN"/>
    <property type="match status" value="1"/>
</dbReference>
<keyword evidence="4" id="KW-1185">Reference proteome</keyword>
<evidence type="ECO:0000313" key="3">
    <source>
        <dbReference type="EMBL" id="GGK85089.1"/>
    </source>
</evidence>
<dbReference type="SUPFAM" id="SSF54427">
    <property type="entry name" value="NTF2-like"/>
    <property type="match status" value="2"/>
</dbReference>
<dbReference type="AlphaFoldDB" id="A0A917VJ97"/>
<dbReference type="EMBL" id="BMPQ01000014">
    <property type="protein sequence ID" value="GGK85089.1"/>
    <property type="molecule type" value="Genomic_DNA"/>
</dbReference>
<proteinExistence type="predicted"/>
<reference evidence="3" key="2">
    <citation type="submission" date="2020-09" db="EMBL/GenBank/DDBJ databases">
        <authorList>
            <person name="Sun Q."/>
            <person name="Ohkuma M."/>
        </authorList>
    </citation>
    <scope>NUCLEOTIDE SEQUENCE</scope>
    <source>
        <strain evidence="3">JCM 3035</strain>
    </source>
</reference>
<gene>
    <name evidence="3" type="ORF">GCM10010094_52930</name>
</gene>
<dbReference type="InterPro" id="IPR037401">
    <property type="entry name" value="SnoaL-like"/>
</dbReference>
<dbReference type="Pfam" id="PF12680">
    <property type="entry name" value="SnoaL_2"/>
    <property type="match status" value="2"/>
</dbReference>
<dbReference type="Proteomes" id="UP000637788">
    <property type="component" value="Unassembled WGS sequence"/>
</dbReference>
<feature type="domain" description="SnoaL-like" evidence="2">
    <location>
        <begin position="68"/>
        <end position="158"/>
    </location>
</feature>
<evidence type="ECO:0000256" key="1">
    <source>
        <dbReference type="SAM" id="SignalP"/>
    </source>
</evidence>
<dbReference type="InterPro" id="IPR032710">
    <property type="entry name" value="NTF2-like_dom_sf"/>
</dbReference>
<dbReference type="RefSeq" id="WP_189324320.1">
    <property type="nucleotide sequence ID" value="NZ_BMPQ01000014.1"/>
</dbReference>
<feature type="signal peptide" evidence="1">
    <location>
        <begin position="1"/>
        <end position="32"/>
    </location>
</feature>
<name>A0A917VJ97_9ACTN</name>
<feature type="chain" id="PRO_5037456542" description="SnoaL-like domain-containing protein" evidence="1">
    <location>
        <begin position="33"/>
        <end position="315"/>
    </location>
</feature>
<dbReference type="Gene3D" id="3.10.450.50">
    <property type="match status" value="2"/>
</dbReference>
<dbReference type="PANTHER" id="PTHR38436:SF1">
    <property type="entry name" value="ESTER CYCLASE"/>
    <property type="match status" value="1"/>
</dbReference>
<protein>
    <recommendedName>
        <fullName evidence="2">SnoaL-like domain-containing protein</fullName>
    </recommendedName>
</protein>
<comment type="caution">
    <text evidence="3">The sequence shown here is derived from an EMBL/GenBank/DDBJ whole genome shotgun (WGS) entry which is preliminary data.</text>
</comment>
<evidence type="ECO:0000259" key="2">
    <source>
        <dbReference type="Pfam" id="PF12680"/>
    </source>
</evidence>
<organism evidence="3 4">
    <name type="scientific">Streptomyces flaveus</name>
    <dbReference type="NCBI Taxonomy" id="66370"/>
    <lineage>
        <taxon>Bacteria</taxon>
        <taxon>Bacillati</taxon>
        <taxon>Actinomycetota</taxon>
        <taxon>Actinomycetes</taxon>
        <taxon>Kitasatosporales</taxon>
        <taxon>Streptomycetaceae</taxon>
        <taxon>Streptomyces</taxon>
        <taxon>Streptomyces aurantiacus group</taxon>
    </lineage>
</organism>
<dbReference type="InterPro" id="IPR009959">
    <property type="entry name" value="Cyclase_SnoaL-like"/>
</dbReference>
<feature type="domain" description="SnoaL-like" evidence="2">
    <location>
        <begin position="200"/>
        <end position="297"/>
    </location>
</feature>
<reference evidence="3" key="1">
    <citation type="journal article" date="2014" name="Int. J. Syst. Evol. Microbiol.">
        <title>Complete genome sequence of Corynebacterium casei LMG S-19264T (=DSM 44701T), isolated from a smear-ripened cheese.</title>
        <authorList>
            <consortium name="US DOE Joint Genome Institute (JGI-PGF)"/>
            <person name="Walter F."/>
            <person name="Albersmeier A."/>
            <person name="Kalinowski J."/>
            <person name="Ruckert C."/>
        </authorList>
    </citation>
    <scope>NUCLEOTIDE SEQUENCE</scope>
    <source>
        <strain evidence="3">JCM 3035</strain>
    </source>
</reference>
<keyword evidence="1" id="KW-0732">Signal</keyword>
<evidence type="ECO:0000313" key="4">
    <source>
        <dbReference type="Proteomes" id="UP000637788"/>
    </source>
</evidence>
<sequence length="315" mass="34170">MNTTPAHARRTTTAALMTAALAVGVAVVPAAAATPSIAAHDAGSGFGRGEKARLSHQESVAVRVTKGVFERGDTKVVDRFVRPDYIAHNPNSANGAEALKNLGVFLHQQFPNARYNVKRVFSEGNLVVMHSNVVMTPGTRGDAVVDIFRFEGGKIAEHWDASQEVPETTASGNDMFSTLSRPQTQEPGSRGLTARNKKLVTAYYDQVLVRKDLSGIDTYVAADYYQHNPDVENGPEGAKAGLGWFFQQFPQLTYTPKRVIAEGDLVAVHSHFVPAPGERGSAVVDIFRVRNGKIVEHWDVIQAVPETSANDNTMF</sequence>